<evidence type="ECO:0000256" key="3">
    <source>
        <dbReference type="ARBA" id="ARBA00011890"/>
    </source>
</evidence>
<evidence type="ECO:0000256" key="9">
    <source>
        <dbReference type="ARBA" id="ARBA00030757"/>
    </source>
</evidence>
<comment type="caution">
    <text evidence="13">The sequence shown here is derived from an EMBL/GenBank/DDBJ whole genome shotgun (WGS) entry which is preliminary data.</text>
</comment>
<protein>
    <recommendedName>
        <fullName evidence="4">Protein-L-isoaspartate O-methyltransferase</fullName>
        <ecNumber evidence="3">2.1.1.77</ecNumber>
    </recommendedName>
    <alternativeName>
        <fullName evidence="11">L-isoaspartyl protein carboxyl methyltransferase</fullName>
    </alternativeName>
    <alternativeName>
        <fullName evidence="9">Protein L-isoaspartyl methyltransferase</fullName>
    </alternativeName>
    <alternativeName>
        <fullName evidence="10">Protein-beta-aspartate methyltransferase</fullName>
    </alternativeName>
</protein>
<name>A0ABU2KWA9_9ACTN</name>
<dbReference type="PANTHER" id="PTHR11579:SF0">
    <property type="entry name" value="PROTEIN-L-ISOASPARTATE(D-ASPARTATE) O-METHYLTRANSFERASE"/>
    <property type="match status" value="1"/>
</dbReference>
<evidence type="ECO:0000313" key="13">
    <source>
        <dbReference type="EMBL" id="MDT0303543.1"/>
    </source>
</evidence>
<gene>
    <name evidence="13" type="ORF">RM446_15605</name>
</gene>
<dbReference type="SUPFAM" id="SSF53335">
    <property type="entry name" value="S-adenosyl-L-methionine-dependent methyltransferases"/>
    <property type="match status" value="1"/>
</dbReference>
<dbReference type="InterPro" id="IPR000682">
    <property type="entry name" value="PCMT"/>
</dbReference>
<evidence type="ECO:0000256" key="10">
    <source>
        <dbReference type="ARBA" id="ARBA00031323"/>
    </source>
</evidence>
<sequence length="360" mass="38436">MTPIDNAFRAVERTAFIPDRVWPRTGQPPLDRAERPQEWADLVDSDASVVTQVDDGQDGGIGRPTSSSSAPGVMARMLEALDVRPGMRVLEIGTGTGYNAAILAELVGPAGMVTTVEVDSAVSRQARTNLEAAAPAVRVVTGDGEQGHPPGAPYDRVIATCSVTRIPPAWLTQVAEGAVMVAPWIPSPDMPGGVLARLTVQDGSASGRFVEHTSFMLLRAHRWDGEAPHDFGADPDEEARANTDPRETVLDEDAGPALALMVPGWRVGMRHPAPGAEHYVWVSATGSASWARLHGDGRVEQGGPRRLWAELVEARQWWVEHGCPGVTDFGVTVDVDGRHRVWLGGPDGPSWTHPGTTAFG</sequence>
<keyword evidence="14" id="KW-1185">Reference proteome</keyword>
<comment type="subcellular location">
    <subcellularLocation>
        <location evidence="1">Cytoplasm</location>
    </subcellularLocation>
</comment>
<dbReference type="Proteomes" id="UP001183226">
    <property type="component" value="Unassembled WGS sequence"/>
</dbReference>
<dbReference type="GO" id="GO:0008168">
    <property type="term" value="F:methyltransferase activity"/>
    <property type="evidence" value="ECO:0007669"/>
    <property type="project" value="UniProtKB-KW"/>
</dbReference>
<keyword evidence="6 13" id="KW-0489">Methyltransferase</keyword>
<dbReference type="GO" id="GO:0032259">
    <property type="term" value="P:methylation"/>
    <property type="evidence" value="ECO:0007669"/>
    <property type="project" value="UniProtKB-KW"/>
</dbReference>
<keyword evidence="5" id="KW-0963">Cytoplasm</keyword>
<dbReference type="Pfam" id="PF01135">
    <property type="entry name" value="PCMT"/>
    <property type="match status" value="1"/>
</dbReference>
<evidence type="ECO:0000256" key="7">
    <source>
        <dbReference type="ARBA" id="ARBA00022679"/>
    </source>
</evidence>
<dbReference type="EC" id="2.1.1.77" evidence="3"/>
<evidence type="ECO:0000256" key="8">
    <source>
        <dbReference type="ARBA" id="ARBA00022691"/>
    </source>
</evidence>
<feature type="region of interest" description="Disordered" evidence="12">
    <location>
        <begin position="228"/>
        <end position="247"/>
    </location>
</feature>
<keyword evidence="7" id="KW-0808">Transferase</keyword>
<comment type="similarity">
    <text evidence="2">Belongs to the methyltransferase superfamily. L-isoaspartyl/D-aspartyl protein methyltransferase family.</text>
</comment>
<dbReference type="EMBL" id="JAVREK010000016">
    <property type="protein sequence ID" value="MDT0303543.1"/>
    <property type="molecule type" value="Genomic_DNA"/>
</dbReference>
<evidence type="ECO:0000256" key="11">
    <source>
        <dbReference type="ARBA" id="ARBA00031350"/>
    </source>
</evidence>
<evidence type="ECO:0000313" key="14">
    <source>
        <dbReference type="Proteomes" id="UP001183226"/>
    </source>
</evidence>
<accession>A0ABU2KWA9</accession>
<evidence type="ECO:0000256" key="12">
    <source>
        <dbReference type="SAM" id="MobiDB-lite"/>
    </source>
</evidence>
<keyword evidence="8" id="KW-0949">S-adenosyl-L-methionine</keyword>
<dbReference type="InterPro" id="IPR029063">
    <property type="entry name" value="SAM-dependent_MTases_sf"/>
</dbReference>
<evidence type="ECO:0000256" key="4">
    <source>
        <dbReference type="ARBA" id="ARBA00013346"/>
    </source>
</evidence>
<evidence type="ECO:0000256" key="6">
    <source>
        <dbReference type="ARBA" id="ARBA00022603"/>
    </source>
</evidence>
<evidence type="ECO:0000256" key="2">
    <source>
        <dbReference type="ARBA" id="ARBA00005369"/>
    </source>
</evidence>
<reference evidence="14" key="1">
    <citation type="submission" date="2023-07" db="EMBL/GenBank/DDBJ databases">
        <title>30 novel species of actinomycetes from the DSMZ collection.</title>
        <authorList>
            <person name="Nouioui I."/>
        </authorList>
    </citation>
    <scope>NUCLEOTIDE SEQUENCE [LARGE SCALE GENOMIC DNA]</scope>
    <source>
        <strain evidence="14">DSM 45055</strain>
    </source>
</reference>
<dbReference type="PANTHER" id="PTHR11579">
    <property type="entry name" value="PROTEIN-L-ISOASPARTATE O-METHYLTRANSFERASE"/>
    <property type="match status" value="1"/>
</dbReference>
<evidence type="ECO:0000256" key="5">
    <source>
        <dbReference type="ARBA" id="ARBA00022490"/>
    </source>
</evidence>
<organism evidence="13 14">
    <name type="scientific">Streptomonospora wellingtoniae</name>
    <dbReference type="NCBI Taxonomy" id="3075544"/>
    <lineage>
        <taxon>Bacteria</taxon>
        <taxon>Bacillati</taxon>
        <taxon>Actinomycetota</taxon>
        <taxon>Actinomycetes</taxon>
        <taxon>Streptosporangiales</taxon>
        <taxon>Nocardiopsidaceae</taxon>
        <taxon>Streptomonospora</taxon>
    </lineage>
</organism>
<evidence type="ECO:0000256" key="1">
    <source>
        <dbReference type="ARBA" id="ARBA00004496"/>
    </source>
</evidence>
<proteinExistence type="inferred from homology"/>
<dbReference type="Gene3D" id="3.40.50.150">
    <property type="entry name" value="Vaccinia Virus protein VP39"/>
    <property type="match status" value="1"/>
</dbReference>
<dbReference type="CDD" id="cd02440">
    <property type="entry name" value="AdoMet_MTases"/>
    <property type="match status" value="1"/>
</dbReference>